<sequence>MLGYFFIPVVLFFIFAFVILSLSFYRYNRLRRSGGHWSEVPGCHDCRPAIVVIAEPYPYEGNAFPAQTSYGPPYPAYPTLPVQPSSQSSNNPATPNAQHHAPQIGFISQDLEAPPPPYPGIINPSKNTS</sequence>
<evidence type="ECO:0000313" key="4">
    <source>
        <dbReference type="Proteomes" id="UP000031036"/>
    </source>
</evidence>
<gene>
    <name evidence="3" type="ORF">Tcan_00076</name>
</gene>
<keyword evidence="4" id="KW-1185">Reference proteome</keyword>
<evidence type="ECO:0000313" key="3">
    <source>
        <dbReference type="EMBL" id="KHN76910.1"/>
    </source>
</evidence>
<keyword evidence="2" id="KW-1133">Transmembrane helix</keyword>
<organism evidence="3 4">
    <name type="scientific">Toxocara canis</name>
    <name type="common">Canine roundworm</name>
    <dbReference type="NCBI Taxonomy" id="6265"/>
    <lineage>
        <taxon>Eukaryota</taxon>
        <taxon>Metazoa</taxon>
        <taxon>Ecdysozoa</taxon>
        <taxon>Nematoda</taxon>
        <taxon>Chromadorea</taxon>
        <taxon>Rhabditida</taxon>
        <taxon>Spirurina</taxon>
        <taxon>Ascaridomorpha</taxon>
        <taxon>Ascaridoidea</taxon>
        <taxon>Toxocaridae</taxon>
        <taxon>Toxocara</taxon>
    </lineage>
</organism>
<protein>
    <submittedName>
        <fullName evidence="3">Uncharacterized protein</fullName>
    </submittedName>
</protein>
<evidence type="ECO:0000256" key="2">
    <source>
        <dbReference type="SAM" id="Phobius"/>
    </source>
</evidence>
<dbReference type="Proteomes" id="UP000031036">
    <property type="component" value="Unassembled WGS sequence"/>
</dbReference>
<name>A0A0B2V7G3_TOXCA</name>
<dbReference type="EMBL" id="JPKZ01002390">
    <property type="protein sequence ID" value="KHN76910.1"/>
    <property type="molecule type" value="Genomic_DNA"/>
</dbReference>
<reference evidence="3 4" key="1">
    <citation type="submission" date="2014-11" db="EMBL/GenBank/DDBJ databases">
        <title>Genetic blueprint of the zoonotic pathogen Toxocara canis.</title>
        <authorList>
            <person name="Zhu X.-Q."/>
            <person name="Korhonen P.K."/>
            <person name="Cai H."/>
            <person name="Young N.D."/>
            <person name="Nejsum P."/>
            <person name="von Samson-Himmelstjerna G."/>
            <person name="Boag P.R."/>
            <person name="Tan P."/>
            <person name="Li Q."/>
            <person name="Min J."/>
            <person name="Yang Y."/>
            <person name="Wang X."/>
            <person name="Fang X."/>
            <person name="Hall R.S."/>
            <person name="Hofmann A."/>
            <person name="Sternberg P.W."/>
            <person name="Jex A.R."/>
            <person name="Gasser R.B."/>
        </authorList>
    </citation>
    <scope>NUCLEOTIDE SEQUENCE [LARGE SCALE GENOMIC DNA]</scope>
    <source>
        <strain evidence="3">PN_DK_2014</strain>
    </source>
</reference>
<feature type="region of interest" description="Disordered" evidence="1">
    <location>
        <begin position="75"/>
        <end position="129"/>
    </location>
</feature>
<keyword evidence="2" id="KW-0472">Membrane</keyword>
<evidence type="ECO:0000256" key="1">
    <source>
        <dbReference type="SAM" id="MobiDB-lite"/>
    </source>
</evidence>
<dbReference type="AlphaFoldDB" id="A0A0B2V7G3"/>
<accession>A0A0B2V7G3</accession>
<proteinExistence type="predicted"/>
<keyword evidence="2" id="KW-0812">Transmembrane</keyword>
<feature type="compositionally biased region" description="Low complexity" evidence="1">
    <location>
        <begin position="83"/>
        <end position="92"/>
    </location>
</feature>
<comment type="caution">
    <text evidence="3">The sequence shown here is derived from an EMBL/GenBank/DDBJ whole genome shotgun (WGS) entry which is preliminary data.</text>
</comment>
<feature type="transmembrane region" description="Helical" evidence="2">
    <location>
        <begin position="6"/>
        <end position="25"/>
    </location>
</feature>